<evidence type="ECO:0008006" key="5">
    <source>
        <dbReference type="Google" id="ProtNLM"/>
    </source>
</evidence>
<feature type="compositionally biased region" description="Low complexity" evidence="2">
    <location>
        <begin position="49"/>
        <end position="65"/>
    </location>
</feature>
<dbReference type="OrthoDB" id="185373at2759"/>
<feature type="compositionally biased region" description="Low complexity" evidence="2">
    <location>
        <begin position="126"/>
        <end position="138"/>
    </location>
</feature>
<dbReference type="AlphaFoldDB" id="A0A1E7FK56"/>
<keyword evidence="4" id="KW-1185">Reference proteome</keyword>
<protein>
    <recommendedName>
        <fullName evidence="5">Pentacotripeptide-repeat region of PRORP domain-containing protein</fullName>
    </recommendedName>
</protein>
<name>A0A1E7FK56_9STRA</name>
<sequence length="1089" mass="123263">MSQIVPVIAKATSRSLSQLNKQRASWHNFSSRQRRQCSSRCISAGTTNQKQLQRRSSSLRSSQKQYYPDSCFSFQPPSSAGRRRNFSELSPLSLSSLSSPTTDSILQTTTERPGTNSNNHSENYIPSSSSFDGPAPSSHYNHTHTTSQQENSIDKFSHFALNTHMVPLGSMQEEMWHDILDAIDAWLNIGGGFSIDSAERLLDRLINEHAASFSEKKSKQQKSNYVERSMILVDLQRHILNSWIGAFHLSKGNSKMALSRAEQAMFRLLDLQSVFVFDNNNNNKTTQATTFPLEEYFHVIEGYLNSHLLAHVQQGTEKAGQLLVKLISDNNGDGNNNILNVNLLVDHAEQVGLLFEKCATQLLSIDDRNDIMIAQLLEIMTDMKQSGLCPEINLPDVTERILHESTLQQQQRTPENNNANLVLDMDNIISPTTTTTSTMSSFEVEVAEKRLIDVLKSADEDEKDNIKGLIQNLTKIKPSNELVANLIEYNIRIGDVEGASQWLQQLEPSFLISSYNLVEDVLESWLEQKKGPKVPWRADEIFKAATSKILQHDDKDNINLILSTKSFNLIFDIWTSSEDPSASRKIIDWYSQMISWTIKPDRATMKMTLLALQKEKIPNSIQLVSVELLEQWNGFTRGEKIELANEVLKLVSFQLDSLDTVNIIIDQFQTDKILPAKSLFRSSMSAIRMKHTSPADVMTIVHSLDSNEDADIDLSLYTLAIDTLFKLDKEANPEIESVYDHVLKLMTVNRNIIDPNDVSEFLYAVIAMHVNRKLYSQAGSCLKKAENVLLSTTDSTGDKESPIPLKCYKKMIIRNWYTSKTSQRVEALFERLMSLYSAGYTNLQPDCDLYTAFINARASAGKEVEHNLEEMIELYKSNENEALLPQTKVFNTVLLSLAQDKKKESSALQDKSISLLTRMINLGVQPDIKTINLVLQNIIRGNNMNAYGIMLTLIERCEKNKLNPDSRTLHLIMDACGSAASNERDRALKKCLSTFGAIREKGLVGPITYGILSKVVYRLISKDVRADKVGQSILVMCCEDGMLNTEVRGRLRSMMSNRSWEKVYENQLSHDKREPDEWSRNTNNKRRHK</sequence>
<dbReference type="KEGG" id="fcy:FRACYDRAFT_236829"/>
<evidence type="ECO:0000313" key="4">
    <source>
        <dbReference type="Proteomes" id="UP000095751"/>
    </source>
</evidence>
<dbReference type="Proteomes" id="UP000095751">
    <property type="component" value="Unassembled WGS sequence"/>
</dbReference>
<organism evidence="3 4">
    <name type="scientific">Fragilariopsis cylindrus CCMP1102</name>
    <dbReference type="NCBI Taxonomy" id="635003"/>
    <lineage>
        <taxon>Eukaryota</taxon>
        <taxon>Sar</taxon>
        <taxon>Stramenopiles</taxon>
        <taxon>Ochrophyta</taxon>
        <taxon>Bacillariophyta</taxon>
        <taxon>Bacillariophyceae</taxon>
        <taxon>Bacillariophycidae</taxon>
        <taxon>Bacillariales</taxon>
        <taxon>Bacillariaceae</taxon>
        <taxon>Fragilariopsis</taxon>
    </lineage>
</organism>
<dbReference type="InterPro" id="IPR051222">
    <property type="entry name" value="PPR/CCM1_RNA-binding"/>
</dbReference>
<proteinExistence type="predicted"/>
<evidence type="ECO:0000256" key="2">
    <source>
        <dbReference type="SAM" id="MobiDB-lite"/>
    </source>
</evidence>
<evidence type="ECO:0000313" key="3">
    <source>
        <dbReference type="EMBL" id="OEU18552.1"/>
    </source>
</evidence>
<reference evidence="3 4" key="1">
    <citation type="submission" date="2016-09" db="EMBL/GenBank/DDBJ databases">
        <title>Extensive genetic diversity and differential bi-allelic expression allows diatom success in the polar Southern Ocean.</title>
        <authorList>
            <consortium name="DOE Joint Genome Institute"/>
            <person name="Mock T."/>
            <person name="Otillar R.P."/>
            <person name="Strauss J."/>
            <person name="Dupont C."/>
            <person name="Frickenhaus S."/>
            <person name="Maumus F."/>
            <person name="Mcmullan M."/>
            <person name="Sanges R."/>
            <person name="Schmutz J."/>
            <person name="Toseland A."/>
            <person name="Valas R."/>
            <person name="Veluchamy A."/>
            <person name="Ward B.J."/>
            <person name="Allen A."/>
            <person name="Barry K."/>
            <person name="Falciatore A."/>
            <person name="Ferrante M."/>
            <person name="Fortunato A.E."/>
            <person name="Gloeckner G."/>
            <person name="Gruber A."/>
            <person name="Hipkin R."/>
            <person name="Janech M."/>
            <person name="Kroth P."/>
            <person name="Leese F."/>
            <person name="Lindquist E."/>
            <person name="Lyon B.R."/>
            <person name="Martin J."/>
            <person name="Mayer C."/>
            <person name="Parker M."/>
            <person name="Quesneville H."/>
            <person name="Raymond J."/>
            <person name="Uhlig C."/>
            <person name="Valentin K.U."/>
            <person name="Worden A.Z."/>
            <person name="Armbrust E.V."/>
            <person name="Bowler C."/>
            <person name="Green B."/>
            <person name="Moulton V."/>
            <person name="Van Oosterhout C."/>
            <person name="Grigoriev I."/>
        </authorList>
    </citation>
    <scope>NUCLEOTIDE SEQUENCE [LARGE SCALE GENOMIC DNA]</scope>
    <source>
        <strain evidence="3 4">CCMP1102</strain>
    </source>
</reference>
<dbReference type="EMBL" id="KV784356">
    <property type="protein sequence ID" value="OEU18552.1"/>
    <property type="molecule type" value="Genomic_DNA"/>
</dbReference>
<dbReference type="Gene3D" id="1.25.40.10">
    <property type="entry name" value="Tetratricopeptide repeat domain"/>
    <property type="match status" value="1"/>
</dbReference>
<dbReference type="InParanoid" id="A0A1E7FK56"/>
<feature type="compositionally biased region" description="Low complexity" evidence="2">
    <location>
        <begin position="89"/>
        <end position="100"/>
    </location>
</feature>
<dbReference type="PANTHER" id="PTHR47942:SF63">
    <property type="entry name" value="PENTATRICOPEPTIDE REPEAT-CONTAINING PROTEIN"/>
    <property type="match status" value="1"/>
</dbReference>
<dbReference type="InterPro" id="IPR011990">
    <property type="entry name" value="TPR-like_helical_dom_sf"/>
</dbReference>
<evidence type="ECO:0000256" key="1">
    <source>
        <dbReference type="ARBA" id="ARBA00022737"/>
    </source>
</evidence>
<feature type="compositionally biased region" description="Polar residues" evidence="2">
    <location>
        <begin position="139"/>
        <end position="149"/>
    </location>
</feature>
<keyword evidence="1" id="KW-0677">Repeat</keyword>
<feature type="region of interest" description="Disordered" evidence="2">
    <location>
        <begin position="42"/>
        <end position="149"/>
    </location>
</feature>
<feature type="compositionally biased region" description="Polar residues" evidence="2">
    <location>
        <begin position="101"/>
        <end position="125"/>
    </location>
</feature>
<dbReference type="PANTHER" id="PTHR47942">
    <property type="entry name" value="TETRATRICOPEPTIDE REPEAT (TPR)-LIKE SUPERFAMILY PROTEIN-RELATED"/>
    <property type="match status" value="1"/>
</dbReference>
<gene>
    <name evidence="3" type="ORF">FRACYDRAFT_236829</name>
</gene>
<accession>A0A1E7FK56</accession>